<accession>A0ABP6ZR52</accession>
<organism evidence="1 2">
    <name type="scientific">Kineosporia mesophila</name>
    <dbReference type="NCBI Taxonomy" id="566012"/>
    <lineage>
        <taxon>Bacteria</taxon>
        <taxon>Bacillati</taxon>
        <taxon>Actinomycetota</taxon>
        <taxon>Actinomycetes</taxon>
        <taxon>Kineosporiales</taxon>
        <taxon>Kineosporiaceae</taxon>
        <taxon>Kineosporia</taxon>
    </lineage>
</organism>
<name>A0ABP6ZR52_9ACTN</name>
<proteinExistence type="predicted"/>
<sequence>MKFRTLDSFKSDYKKLKPEHKDAFRKVVLDKFAPACDDWASAQAARRSYVWPASLRVDEMRRVPGIMEMTWSFASPDGRATFQFLFQGDEWFCVWRRIGNHGVYAKP</sequence>
<reference evidence="2" key="1">
    <citation type="journal article" date="2019" name="Int. J. Syst. Evol. Microbiol.">
        <title>The Global Catalogue of Microorganisms (GCM) 10K type strain sequencing project: providing services to taxonomists for standard genome sequencing and annotation.</title>
        <authorList>
            <consortium name="The Broad Institute Genomics Platform"/>
            <consortium name="The Broad Institute Genome Sequencing Center for Infectious Disease"/>
            <person name="Wu L."/>
            <person name="Ma J."/>
        </authorList>
    </citation>
    <scope>NUCLEOTIDE SEQUENCE [LARGE SCALE GENOMIC DNA]</scope>
    <source>
        <strain evidence="2">JCM 16902</strain>
    </source>
</reference>
<comment type="caution">
    <text evidence="1">The sequence shown here is derived from an EMBL/GenBank/DDBJ whole genome shotgun (WGS) entry which is preliminary data.</text>
</comment>
<keyword evidence="2" id="KW-1185">Reference proteome</keyword>
<dbReference type="Proteomes" id="UP001501074">
    <property type="component" value="Unassembled WGS sequence"/>
</dbReference>
<evidence type="ECO:0000313" key="2">
    <source>
        <dbReference type="Proteomes" id="UP001501074"/>
    </source>
</evidence>
<dbReference type="EMBL" id="BAAAZO010000006">
    <property type="protein sequence ID" value="GAA3617127.1"/>
    <property type="molecule type" value="Genomic_DNA"/>
</dbReference>
<protein>
    <submittedName>
        <fullName evidence="1">Uncharacterized protein</fullName>
    </submittedName>
</protein>
<dbReference type="RefSeq" id="WP_231482546.1">
    <property type="nucleotide sequence ID" value="NZ_BAAAZO010000006.1"/>
</dbReference>
<gene>
    <name evidence="1" type="ORF">GCM10022223_37090</name>
</gene>
<evidence type="ECO:0000313" key="1">
    <source>
        <dbReference type="EMBL" id="GAA3617127.1"/>
    </source>
</evidence>